<dbReference type="HOGENOM" id="CLU_062193_1_1_5"/>
<dbReference type="KEGG" id="sfh:SFHH103_00414"/>
<accession>G9A113</accession>
<dbReference type="RefSeq" id="WP_014327431.1">
    <property type="nucleotide sequence ID" value="NC_016812.1"/>
</dbReference>
<evidence type="ECO:0000256" key="1">
    <source>
        <dbReference type="SAM" id="Coils"/>
    </source>
</evidence>
<feature type="domain" description="DUF4062" evidence="2">
    <location>
        <begin position="6"/>
        <end position="87"/>
    </location>
</feature>
<reference evidence="3 4" key="1">
    <citation type="journal article" date="2012" name="J. Bacteriol.">
        <title>Genome sequence of the soybean symbiont Sinorhizobium fredii HH103.</title>
        <authorList>
            <person name="Weidner S."/>
            <person name="Becker A."/>
            <person name="Bonilla I."/>
            <person name="Jaenicke S."/>
            <person name="Lloret J."/>
            <person name="Margaret I."/>
            <person name="Puhler A."/>
            <person name="Ruiz-Sainz J.E."/>
            <person name="Schneiker-Bekel S."/>
            <person name="Szczepanowski R."/>
            <person name="Vinardell J.M."/>
            <person name="Zehner S."/>
            <person name="Gottfert M."/>
        </authorList>
    </citation>
    <scope>NUCLEOTIDE SEQUENCE [LARGE SCALE GENOMIC DNA]</scope>
    <source>
        <strain evidence="3 4">HH103</strain>
    </source>
</reference>
<dbReference type="eggNOG" id="COG5635">
    <property type="taxonomic scope" value="Bacteria"/>
</dbReference>
<protein>
    <recommendedName>
        <fullName evidence="2">DUF4062 domain-containing protein</fullName>
    </recommendedName>
</protein>
<dbReference type="Pfam" id="PF13271">
    <property type="entry name" value="DUF4062"/>
    <property type="match status" value="1"/>
</dbReference>
<dbReference type="Proteomes" id="UP000007735">
    <property type="component" value="Chromosome"/>
</dbReference>
<dbReference type="EMBL" id="HE616890">
    <property type="protein sequence ID" value="CCE94914.1"/>
    <property type="molecule type" value="Genomic_DNA"/>
</dbReference>
<sequence length="329" mass="36932">MEKRYQVFVSSTFVDLQEARGKVFQTLMEMDCIPAGMELFPAMDEEQMQFIKRIIDDCDYYLLILGGRYGSVSAEGISYTEMEYDYAIEKGLKVLAFVHEKPEEIPAKFTDSDPALRAKLDAFREKVRTGRLVRSWIDLKELPGLVSLSLNKTIKTYPAIGWVRANQVSSVEAVQEQNELLKELEALRKELQQQKATAMPVIEGLAGLDEQFQVQLTDYAGMDAKRYHASLTWREIFVGIAPDLQVARQDGEMGRLMGQALLSHIGVKSPFHGSVENEGFKTIRTQLAALGLIRLVVNGEGAQQTLTWEITPEGMALMLQERTVKSSGG</sequence>
<keyword evidence="1" id="KW-0175">Coiled coil</keyword>
<gene>
    <name evidence="3" type="ordered locus">SFHH103_00414</name>
</gene>
<dbReference type="AlphaFoldDB" id="G9A113"/>
<name>G9A113_SINF1</name>
<evidence type="ECO:0000313" key="3">
    <source>
        <dbReference type="EMBL" id="CCE94914.1"/>
    </source>
</evidence>
<evidence type="ECO:0000259" key="2">
    <source>
        <dbReference type="Pfam" id="PF13271"/>
    </source>
</evidence>
<dbReference type="InterPro" id="IPR025139">
    <property type="entry name" value="DUF4062"/>
</dbReference>
<evidence type="ECO:0000313" key="4">
    <source>
        <dbReference type="Proteomes" id="UP000007735"/>
    </source>
</evidence>
<proteinExistence type="predicted"/>
<organism evidence="3 4">
    <name type="scientific">Sinorhizobium fredii (strain HH103)</name>
    <dbReference type="NCBI Taxonomy" id="1117943"/>
    <lineage>
        <taxon>Bacteria</taxon>
        <taxon>Pseudomonadati</taxon>
        <taxon>Pseudomonadota</taxon>
        <taxon>Alphaproteobacteria</taxon>
        <taxon>Hyphomicrobiales</taxon>
        <taxon>Rhizobiaceae</taxon>
        <taxon>Sinorhizobium/Ensifer group</taxon>
        <taxon>Sinorhizobium</taxon>
    </lineage>
</organism>
<feature type="coiled-coil region" evidence="1">
    <location>
        <begin position="170"/>
        <end position="197"/>
    </location>
</feature>